<dbReference type="EMBL" id="JAMKFB020000001">
    <property type="protein sequence ID" value="KAL0203561.1"/>
    <property type="molecule type" value="Genomic_DNA"/>
</dbReference>
<protein>
    <submittedName>
        <fullName evidence="1">Uncharacterized protein</fullName>
    </submittedName>
</protein>
<dbReference type="AlphaFoldDB" id="A0ABD0RYN5"/>
<dbReference type="Proteomes" id="UP001529510">
    <property type="component" value="Unassembled WGS sequence"/>
</dbReference>
<comment type="caution">
    <text evidence="1">The sequence shown here is derived from an EMBL/GenBank/DDBJ whole genome shotgun (WGS) entry which is preliminary data.</text>
</comment>
<accession>A0ABD0RYN5</accession>
<organism evidence="1 2">
    <name type="scientific">Cirrhinus mrigala</name>
    <name type="common">Mrigala</name>
    <dbReference type="NCBI Taxonomy" id="683832"/>
    <lineage>
        <taxon>Eukaryota</taxon>
        <taxon>Metazoa</taxon>
        <taxon>Chordata</taxon>
        <taxon>Craniata</taxon>
        <taxon>Vertebrata</taxon>
        <taxon>Euteleostomi</taxon>
        <taxon>Actinopterygii</taxon>
        <taxon>Neopterygii</taxon>
        <taxon>Teleostei</taxon>
        <taxon>Ostariophysi</taxon>
        <taxon>Cypriniformes</taxon>
        <taxon>Cyprinidae</taxon>
        <taxon>Labeoninae</taxon>
        <taxon>Labeonini</taxon>
        <taxon>Cirrhinus</taxon>
    </lineage>
</organism>
<evidence type="ECO:0000313" key="1">
    <source>
        <dbReference type="EMBL" id="KAL0203561.1"/>
    </source>
</evidence>
<proteinExistence type="predicted"/>
<name>A0ABD0RYN5_CIRMR</name>
<keyword evidence="2" id="KW-1185">Reference proteome</keyword>
<reference evidence="1 2" key="1">
    <citation type="submission" date="2024-05" db="EMBL/GenBank/DDBJ databases">
        <title>Genome sequencing and assembly of Indian major carp, Cirrhinus mrigala (Hamilton, 1822).</title>
        <authorList>
            <person name="Mohindra V."/>
            <person name="Chowdhury L.M."/>
            <person name="Lal K."/>
            <person name="Jena J.K."/>
        </authorList>
    </citation>
    <scope>NUCLEOTIDE SEQUENCE [LARGE SCALE GENOMIC DNA]</scope>
    <source>
        <strain evidence="1">CM1030</strain>
        <tissue evidence="1">Blood</tissue>
    </source>
</reference>
<feature type="non-terminal residue" evidence="1">
    <location>
        <position position="1"/>
    </location>
</feature>
<evidence type="ECO:0000313" key="2">
    <source>
        <dbReference type="Proteomes" id="UP001529510"/>
    </source>
</evidence>
<gene>
    <name evidence="1" type="ORF">M9458_001579</name>
</gene>
<sequence>GLCHDLPPASAFLQWASSYQSDSDSDVDRPEPDLVQDDLASRRFRSVTSVAPVNFAIPVAPVVTPSARKSWLTLSDASRLAAVPPQRSNQ</sequence>
<feature type="non-terminal residue" evidence="1">
    <location>
        <position position="90"/>
    </location>
</feature>